<dbReference type="Proteomes" id="UP001230145">
    <property type="component" value="Unassembled WGS sequence"/>
</dbReference>
<dbReference type="EMBL" id="JAUSQL010000001">
    <property type="protein sequence ID" value="MDP9831447.1"/>
    <property type="molecule type" value="Genomic_DNA"/>
</dbReference>
<feature type="signal peptide" evidence="1">
    <location>
        <begin position="1"/>
        <end position="17"/>
    </location>
</feature>
<keyword evidence="1" id="KW-0732">Signal</keyword>
<dbReference type="InterPro" id="IPR043504">
    <property type="entry name" value="Peptidase_S1_PA_chymotrypsin"/>
</dbReference>
<sequence>MVLAVILLASATGFATATDGSSDLPVAVDDSGATRIPVSSLAQPVDYPQPVEYYAASAEEIGLLPEDASHTAGGFEIVGQYYDADLDQGFVAISHDDAVVAKARFEISAQRALSPHDLSEGVSTALDELDRDGVIVVMSKYNPAQISSAMEQLASHFENTGARVISGYQAQRDTIELTGELTQADLDALPDTGVGYSFSPGYYQDDVHNENVRAPFVGGAAVFGYQQGELVRCTSGIPALNANGTRGYFTAGHCFDLLSYVWTSSSLSGASNSSSQNGDSGGFGLRQLWRLGKGHWHNNGTC</sequence>
<accession>A0ABT9PFF4</accession>
<name>A0ABT9PFF4_9ACTO</name>
<feature type="chain" id="PRO_5045211956" evidence="1">
    <location>
        <begin position="18"/>
        <end position="302"/>
    </location>
</feature>
<reference evidence="2 3" key="1">
    <citation type="submission" date="2023-07" db="EMBL/GenBank/DDBJ databases">
        <title>Sequencing the genomes of 1000 actinobacteria strains.</title>
        <authorList>
            <person name="Klenk H.-P."/>
        </authorList>
    </citation>
    <scope>NUCLEOTIDE SEQUENCE [LARGE SCALE GENOMIC DNA]</scope>
    <source>
        <strain evidence="2 3">DSM 19515</strain>
    </source>
</reference>
<organism evidence="2 3">
    <name type="scientific">Trueperella abortisuis</name>
    <dbReference type="NCBI Taxonomy" id="445930"/>
    <lineage>
        <taxon>Bacteria</taxon>
        <taxon>Bacillati</taxon>
        <taxon>Actinomycetota</taxon>
        <taxon>Actinomycetes</taxon>
        <taxon>Actinomycetales</taxon>
        <taxon>Actinomycetaceae</taxon>
        <taxon>Trueperella</taxon>
    </lineage>
</organism>
<protein>
    <submittedName>
        <fullName evidence="2">Uncharacterized protein</fullName>
    </submittedName>
</protein>
<dbReference type="RefSeq" id="WP_307634182.1">
    <property type="nucleotide sequence ID" value="NZ_JAUSQL010000001.1"/>
</dbReference>
<evidence type="ECO:0000313" key="3">
    <source>
        <dbReference type="Proteomes" id="UP001230145"/>
    </source>
</evidence>
<evidence type="ECO:0000256" key="1">
    <source>
        <dbReference type="SAM" id="SignalP"/>
    </source>
</evidence>
<dbReference type="Gene3D" id="2.40.10.10">
    <property type="entry name" value="Trypsin-like serine proteases"/>
    <property type="match status" value="1"/>
</dbReference>
<gene>
    <name evidence="2" type="ORF">J2S45_000126</name>
</gene>
<keyword evidence="3" id="KW-1185">Reference proteome</keyword>
<comment type="caution">
    <text evidence="2">The sequence shown here is derived from an EMBL/GenBank/DDBJ whole genome shotgun (WGS) entry which is preliminary data.</text>
</comment>
<evidence type="ECO:0000313" key="2">
    <source>
        <dbReference type="EMBL" id="MDP9831447.1"/>
    </source>
</evidence>
<proteinExistence type="predicted"/>